<proteinExistence type="predicted"/>
<sequence length="10" mass="1265">MLSDPNWQKF</sequence>
<reference evidence="1" key="1">
    <citation type="submission" date="2014-09" db="EMBL/GenBank/DDBJ databases">
        <authorList>
            <person name="Magalhaes I.L.F."/>
            <person name="Oliveira U."/>
            <person name="Santos F.R."/>
            <person name="Vidigal T.H.D.A."/>
            <person name="Brescovit A.D."/>
            <person name="Santos A.J."/>
        </authorList>
    </citation>
    <scope>NUCLEOTIDE SEQUENCE</scope>
    <source>
        <tissue evidence="1">Shoot tissue taken approximately 20 cm above the soil surface</tissue>
    </source>
</reference>
<reference evidence="1" key="2">
    <citation type="journal article" date="2015" name="Data Brief">
        <title>Shoot transcriptome of the giant reed, Arundo donax.</title>
        <authorList>
            <person name="Barrero R.A."/>
            <person name="Guerrero F.D."/>
            <person name="Moolhuijzen P."/>
            <person name="Goolsby J.A."/>
            <person name="Tidwell J."/>
            <person name="Bellgard S.E."/>
            <person name="Bellgard M.I."/>
        </authorList>
    </citation>
    <scope>NUCLEOTIDE SEQUENCE</scope>
    <source>
        <tissue evidence="1">Shoot tissue taken approximately 20 cm above the soil surface</tissue>
    </source>
</reference>
<organism evidence="1">
    <name type="scientific">Arundo donax</name>
    <name type="common">Giant reed</name>
    <name type="synonym">Donax arundinaceus</name>
    <dbReference type="NCBI Taxonomy" id="35708"/>
    <lineage>
        <taxon>Eukaryota</taxon>
        <taxon>Viridiplantae</taxon>
        <taxon>Streptophyta</taxon>
        <taxon>Embryophyta</taxon>
        <taxon>Tracheophyta</taxon>
        <taxon>Spermatophyta</taxon>
        <taxon>Magnoliopsida</taxon>
        <taxon>Liliopsida</taxon>
        <taxon>Poales</taxon>
        <taxon>Poaceae</taxon>
        <taxon>PACMAD clade</taxon>
        <taxon>Arundinoideae</taxon>
        <taxon>Arundineae</taxon>
        <taxon>Arundo</taxon>
    </lineage>
</organism>
<protein>
    <submittedName>
        <fullName evidence="1">WNK1</fullName>
    </submittedName>
</protein>
<accession>A0A0A9E8G3</accession>
<name>A0A0A9E8G3_ARUDO</name>
<dbReference type="EMBL" id="GBRH01200856">
    <property type="protein sequence ID" value="JAD97039.1"/>
    <property type="molecule type" value="Transcribed_RNA"/>
</dbReference>
<evidence type="ECO:0000313" key="1">
    <source>
        <dbReference type="EMBL" id="JAD97039.1"/>
    </source>
</evidence>